<keyword evidence="3" id="KW-0813">Transport</keyword>
<dbReference type="InterPro" id="IPR016024">
    <property type="entry name" value="ARM-type_fold"/>
</dbReference>
<proteinExistence type="inferred from homology"/>
<evidence type="ECO:0000256" key="4">
    <source>
        <dbReference type="ARBA" id="ARBA00022927"/>
    </source>
</evidence>
<evidence type="ECO:0000313" key="9">
    <source>
        <dbReference type="Proteomes" id="UP000707451"/>
    </source>
</evidence>
<accession>A0A9P8BSA8</accession>
<reference evidence="8" key="1">
    <citation type="submission" date="2021-06" db="EMBL/GenBank/DDBJ databases">
        <title>Genome Sequence of Mortierella hyaline Strain SCG-10, a Cold-Adapted, Nitrate-Reducing Fungus Isolated from Soil in Minnesota, USA.</title>
        <authorList>
            <person name="Aldossari N."/>
        </authorList>
    </citation>
    <scope>NUCLEOTIDE SEQUENCE</scope>
    <source>
        <strain evidence="8">SCG-10</strain>
    </source>
</reference>
<comment type="subcellular location">
    <subcellularLocation>
        <location evidence="1">Endomembrane system</location>
    </subcellularLocation>
</comment>
<evidence type="ECO:0000259" key="7">
    <source>
        <dbReference type="Pfam" id="PF01602"/>
    </source>
</evidence>
<dbReference type="AlphaFoldDB" id="A0A9P8BSA8"/>
<feature type="domain" description="Clathrin/coatomer adaptor adaptin-like N-terminal" evidence="7">
    <location>
        <begin position="15"/>
        <end position="330"/>
    </location>
</feature>
<dbReference type="InterPro" id="IPR026739">
    <property type="entry name" value="AP_beta"/>
</dbReference>
<evidence type="ECO:0000256" key="5">
    <source>
        <dbReference type="ARBA" id="ARBA00023136"/>
    </source>
</evidence>
<feature type="compositionally biased region" description="Low complexity" evidence="6">
    <location>
        <begin position="753"/>
        <end position="764"/>
    </location>
</feature>
<comment type="similarity">
    <text evidence="2">Belongs to the adaptor complexes large subunit family.</text>
</comment>
<dbReference type="OrthoDB" id="10254310at2759"/>
<dbReference type="GO" id="GO:0006886">
    <property type="term" value="P:intracellular protein transport"/>
    <property type="evidence" value="ECO:0007669"/>
    <property type="project" value="InterPro"/>
</dbReference>
<dbReference type="Gene3D" id="1.25.10.10">
    <property type="entry name" value="Leucine-rich Repeat Variant"/>
    <property type="match status" value="1"/>
</dbReference>
<organism evidence="8 9">
    <name type="scientific">Linnemannia hyalina</name>
    <dbReference type="NCBI Taxonomy" id="64524"/>
    <lineage>
        <taxon>Eukaryota</taxon>
        <taxon>Fungi</taxon>
        <taxon>Fungi incertae sedis</taxon>
        <taxon>Mucoromycota</taxon>
        <taxon>Mortierellomycotina</taxon>
        <taxon>Mortierellomycetes</taxon>
        <taxon>Mortierellales</taxon>
        <taxon>Mortierellaceae</taxon>
        <taxon>Linnemannia</taxon>
    </lineage>
</organism>
<dbReference type="PANTHER" id="PTHR11134">
    <property type="entry name" value="ADAPTOR COMPLEX SUBUNIT BETA FAMILY MEMBER"/>
    <property type="match status" value="1"/>
</dbReference>
<comment type="caution">
    <text evidence="8">The sequence shown here is derived from an EMBL/GenBank/DDBJ whole genome shotgun (WGS) entry which is preliminary data.</text>
</comment>
<name>A0A9P8BSA8_9FUNG</name>
<keyword evidence="9" id="KW-1185">Reference proteome</keyword>
<dbReference type="Pfam" id="PF01602">
    <property type="entry name" value="Adaptin_N"/>
    <property type="match status" value="1"/>
</dbReference>
<gene>
    <name evidence="8" type="primary">AP4B1</name>
    <name evidence="8" type="ORF">KI688_003844</name>
</gene>
<evidence type="ECO:0000256" key="2">
    <source>
        <dbReference type="ARBA" id="ARBA00006613"/>
    </source>
</evidence>
<evidence type="ECO:0000256" key="1">
    <source>
        <dbReference type="ARBA" id="ARBA00004308"/>
    </source>
</evidence>
<evidence type="ECO:0000313" key="8">
    <source>
        <dbReference type="EMBL" id="KAG9063732.1"/>
    </source>
</evidence>
<dbReference type="EMBL" id="JAHRHY010000015">
    <property type="protein sequence ID" value="KAG9063732.1"/>
    <property type="molecule type" value="Genomic_DNA"/>
</dbReference>
<dbReference type="Proteomes" id="UP000707451">
    <property type="component" value="Unassembled WGS sequence"/>
</dbReference>
<feature type="region of interest" description="Disordered" evidence="6">
    <location>
        <begin position="398"/>
        <end position="427"/>
    </location>
</feature>
<evidence type="ECO:0000256" key="6">
    <source>
        <dbReference type="SAM" id="MobiDB-lite"/>
    </source>
</evidence>
<sequence length="892" mass="99481">MDVAELTEAFKGQAAHPNHALLMQRVQELMGQGIDVSTFFATMVSSASTRDIAIKKIAYAFLARYGHTNEELCFLGINTLHQDCVDLDPTVRALALRTLCSLGQRSVMRFMLQPLNKGFQDKNANVRKTAVMACISLFELDPAFFLGNEIVDKLYGLLSDKDTQVVVNAILALETILVDEGGVVVNRAIAQHLIRRYKDWTPGQLQVVLGVLCRYKPEIDDEIYEIMNDVDDGLQHASLAVQMATLRLFIWLCQDLAEIDEDVQTTIEETLLKHLEYPHPDLVFASLHHLVLILEKSGRLRHSSPQHLSVILLNPNDPIVIKLKKLELCTIVAQFSLLPVTTFILDHLCLVASMKEMAQFQQSSRTKLDRQYISAQLEVVCAAIESIGAIGLNYGSRQRHDNGATGTGESEGGPANESATPFTQDGIEKTRKTVNKTCLDRLYQLLVLISDLGNETERQKGNRGSSTWNHQNLAGLNLDESQVAMIQSTLILSIEGCWQRNYESMRHQGDLPQGRDEYHGIMDASQVRILGLLLLRHLDQDELDRMAKRWKPLRYRYDTTDGGVSPSASSSAVDLHQHQQQRAQSFPGDISRLARISGLRMLLLEESIQHYHIMKPLSTKHSTKTTDTLVVASPVEDDDSGLSAAAKAAIEKRLPYVELLQQQVQDMVQSIDTVPYSSTATGPSDSSIRATRDEQLAILHLACHLVAFSIEHQDASQVDQTHLVQRLAILAQAVGRLTMSEERTQRPPRQPVTDGGDLLTLDTDAVPPGKDTTNTDVDNVRSKVSRDVVDQAQLIHSLFLRPLLDATSASTTTELPPLLASTQSFDSPFFKTEKYRQLVHRKLVDQFGVRPKSTTTTPSTDQDQTTPPIDVTRLLHQDWHFQIGFNTLAALR</sequence>
<dbReference type="GO" id="GO:0030117">
    <property type="term" value="C:membrane coat"/>
    <property type="evidence" value="ECO:0007669"/>
    <property type="project" value="InterPro"/>
</dbReference>
<evidence type="ECO:0000256" key="3">
    <source>
        <dbReference type="ARBA" id="ARBA00022448"/>
    </source>
</evidence>
<keyword evidence="5" id="KW-0472">Membrane</keyword>
<dbReference type="InterPro" id="IPR002553">
    <property type="entry name" value="Clathrin/coatomer_adapt-like_N"/>
</dbReference>
<protein>
    <submittedName>
        <fullName evidence="8">AP-4 complex subunit beta-1</fullName>
    </submittedName>
</protein>
<feature type="region of interest" description="Disordered" evidence="6">
    <location>
        <begin position="739"/>
        <end position="777"/>
    </location>
</feature>
<dbReference type="GO" id="GO:0016192">
    <property type="term" value="P:vesicle-mediated transport"/>
    <property type="evidence" value="ECO:0007669"/>
    <property type="project" value="InterPro"/>
</dbReference>
<dbReference type="InterPro" id="IPR011989">
    <property type="entry name" value="ARM-like"/>
</dbReference>
<dbReference type="SUPFAM" id="SSF48371">
    <property type="entry name" value="ARM repeat"/>
    <property type="match status" value="1"/>
</dbReference>
<dbReference type="GO" id="GO:0012505">
    <property type="term" value="C:endomembrane system"/>
    <property type="evidence" value="ECO:0007669"/>
    <property type="project" value="UniProtKB-SubCell"/>
</dbReference>
<keyword evidence="4" id="KW-0653">Protein transport</keyword>